<evidence type="ECO:0000313" key="1">
    <source>
        <dbReference type="EMBL" id="MBG2877792.1"/>
    </source>
</evidence>
<evidence type="ECO:0000313" key="2">
    <source>
        <dbReference type="Proteomes" id="UP000614721"/>
    </source>
</evidence>
<gene>
    <name evidence="1" type="ORF">I4902_00670</name>
</gene>
<comment type="caution">
    <text evidence="1">The sequence shown here is derived from an EMBL/GenBank/DDBJ whole genome shotgun (WGS) entry which is preliminary data.</text>
</comment>
<protein>
    <submittedName>
        <fullName evidence="1">Uncharacterized protein</fullName>
    </submittedName>
</protein>
<sequence>MADNLFLTTFTANTGVIMETIEELINALELAVPELDAQALRENLPESDAQEDVLNWLYESLSAQGLMDYVEWTEYFGDIPDLKSLEHISLPESPSALILSQVENIDWDEVSVDPYMLPYELPYLEYINHFLTEKGLRLVDLTPFENAYIFCIRDDEEIIEKLDGALNIFEMGINEREPMDREETKDYIRSLIE</sequence>
<organism evidence="1 2">
    <name type="scientific">Proteus alimentorum</name>
    <dbReference type="NCBI Taxonomy" id="1973495"/>
    <lineage>
        <taxon>Bacteria</taxon>
        <taxon>Pseudomonadati</taxon>
        <taxon>Pseudomonadota</taxon>
        <taxon>Gammaproteobacteria</taxon>
        <taxon>Enterobacterales</taxon>
        <taxon>Morganellaceae</taxon>
        <taxon>Proteus</taxon>
    </lineage>
</organism>
<accession>A0ABS0IP64</accession>
<name>A0ABS0IP64_9GAMM</name>
<keyword evidence="2" id="KW-1185">Reference proteome</keyword>
<dbReference type="EMBL" id="JADSJP010000001">
    <property type="protein sequence ID" value="MBG2877792.1"/>
    <property type="molecule type" value="Genomic_DNA"/>
</dbReference>
<reference evidence="1 2" key="1">
    <citation type="submission" date="2020-11" db="EMBL/GenBank/DDBJ databases">
        <title>Enhanced detection system for hospital associated transmission using whole genome sequencing surveillance.</title>
        <authorList>
            <person name="Harrison L.H."/>
            <person name="Van Tyne D."/>
            <person name="Marsh J.W."/>
            <person name="Griffith M.P."/>
            <person name="Snyder D.J."/>
            <person name="Cooper V.S."/>
            <person name="Mustapha M."/>
        </authorList>
    </citation>
    <scope>NUCLEOTIDE SEQUENCE [LARGE SCALE GENOMIC DNA]</scope>
    <source>
        <strain evidence="1 2">PR00075</strain>
    </source>
</reference>
<dbReference type="Proteomes" id="UP000614721">
    <property type="component" value="Unassembled WGS sequence"/>
</dbReference>
<proteinExistence type="predicted"/>